<proteinExistence type="inferred from homology"/>
<comment type="similarity">
    <text evidence="1">Belongs to the metallo-dependent hydrolases superfamily. TatD-type hydrolase family.</text>
</comment>
<dbReference type="RefSeq" id="WP_345423901.1">
    <property type="nucleotide sequence ID" value="NZ_AP031496.1"/>
</dbReference>
<accession>A0AAV3U4P7</accession>
<feature type="binding site" evidence="4">
    <location>
        <position position="133"/>
    </location>
    <ligand>
        <name>a divalent metal cation</name>
        <dbReference type="ChEBI" id="CHEBI:60240"/>
        <label>2</label>
    </ligand>
</feature>
<feature type="binding site" evidence="4">
    <location>
        <position position="11"/>
    </location>
    <ligand>
        <name>a divalent metal cation</name>
        <dbReference type="ChEBI" id="CHEBI:60240"/>
        <label>1</label>
    </ligand>
</feature>
<dbReference type="EMBL" id="BAABLX010000027">
    <property type="protein sequence ID" value="GAA4948006.1"/>
    <property type="molecule type" value="Genomic_DNA"/>
</dbReference>
<comment type="caution">
    <text evidence="5">The sequence shown here is derived from an EMBL/GenBank/DDBJ whole genome shotgun (WGS) entry which is preliminary data.</text>
</comment>
<dbReference type="InterPro" id="IPR018228">
    <property type="entry name" value="DNase_TatD-rel_CS"/>
</dbReference>
<dbReference type="SUPFAM" id="SSF51556">
    <property type="entry name" value="Metallo-dependent hydrolases"/>
    <property type="match status" value="1"/>
</dbReference>
<organism evidence="5 6">
    <name type="scientific">Halioxenophilus aromaticivorans</name>
    <dbReference type="NCBI Taxonomy" id="1306992"/>
    <lineage>
        <taxon>Bacteria</taxon>
        <taxon>Pseudomonadati</taxon>
        <taxon>Pseudomonadota</taxon>
        <taxon>Gammaproteobacteria</taxon>
        <taxon>Alteromonadales</taxon>
        <taxon>Alteromonadaceae</taxon>
        <taxon>Halioxenophilus</taxon>
    </lineage>
</organism>
<feature type="binding site" evidence="4">
    <location>
        <position position="13"/>
    </location>
    <ligand>
        <name>a divalent metal cation</name>
        <dbReference type="ChEBI" id="CHEBI:60240"/>
        <label>1</label>
    </ligand>
</feature>
<evidence type="ECO:0000313" key="6">
    <source>
        <dbReference type="Proteomes" id="UP001409585"/>
    </source>
</evidence>
<evidence type="ECO:0000256" key="3">
    <source>
        <dbReference type="ARBA" id="ARBA00022801"/>
    </source>
</evidence>
<dbReference type="PIRSF" id="PIRSF005902">
    <property type="entry name" value="DNase_TatD"/>
    <property type="match status" value="1"/>
</dbReference>
<keyword evidence="6" id="KW-1185">Reference proteome</keyword>
<dbReference type="InterPro" id="IPR032466">
    <property type="entry name" value="Metal_Hydrolase"/>
</dbReference>
<dbReference type="InterPro" id="IPR001130">
    <property type="entry name" value="TatD-like"/>
</dbReference>
<dbReference type="AlphaFoldDB" id="A0AAV3U4P7"/>
<gene>
    <name evidence="5" type="ORF">GCM10025791_29860</name>
</gene>
<dbReference type="PANTHER" id="PTHR46124:SF3">
    <property type="entry name" value="HYDROLASE"/>
    <property type="match status" value="1"/>
</dbReference>
<protein>
    <submittedName>
        <fullName evidence="5">TatD family hydrolase</fullName>
    </submittedName>
</protein>
<feature type="binding site" evidence="4">
    <location>
        <position position="157"/>
    </location>
    <ligand>
        <name>a divalent metal cation</name>
        <dbReference type="ChEBI" id="CHEBI:60240"/>
        <label>2</label>
    </ligand>
</feature>
<dbReference type="GO" id="GO:0046872">
    <property type="term" value="F:metal ion binding"/>
    <property type="evidence" value="ECO:0007669"/>
    <property type="project" value="UniProtKB-KW"/>
</dbReference>
<keyword evidence="2 4" id="KW-0479">Metal-binding</keyword>
<dbReference type="Proteomes" id="UP001409585">
    <property type="component" value="Unassembled WGS sequence"/>
</dbReference>
<feature type="binding site" evidence="4">
    <location>
        <position position="207"/>
    </location>
    <ligand>
        <name>a divalent metal cation</name>
        <dbReference type="ChEBI" id="CHEBI:60240"/>
        <label>1</label>
    </ligand>
</feature>
<evidence type="ECO:0000313" key="5">
    <source>
        <dbReference type="EMBL" id="GAA4948006.1"/>
    </source>
</evidence>
<dbReference type="FunFam" id="3.20.20.140:FF:000005">
    <property type="entry name" value="TatD family hydrolase"/>
    <property type="match status" value="1"/>
</dbReference>
<dbReference type="CDD" id="cd01310">
    <property type="entry name" value="TatD_DNAse"/>
    <property type="match status" value="1"/>
</dbReference>
<evidence type="ECO:0000256" key="1">
    <source>
        <dbReference type="ARBA" id="ARBA00009275"/>
    </source>
</evidence>
<dbReference type="PANTHER" id="PTHR46124">
    <property type="entry name" value="D-AMINOACYL-TRNA DEACYLASE"/>
    <property type="match status" value="1"/>
</dbReference>
<feature type="binding site" evidence="4">
    <location>
        <position position="98"/>
    </location>
    <ligand>
        <name>a divalent metal cation</name>
        <dbReference type="ChEBI" id="CHEBI:60240"/>
        <label>1</label>
    </ligand>
</feature>
<name>A0AAV3U4P7_9ALTE</name>
<evidence type="ECO:0000256" key="4">
    <source>
        <dbReference type="PIRSR" id="PIRSR005902-1"/>
    </source>
</evidence>
<sequence length="261" mass="28791">MNNTLHFVDSHCHIDAPVFNDIASTLAVCRAQGVQDIVVPGLYEAQWQTLRKLADEHTVLHIACGRHPWWIGENDDLSIFAQALLENAEASCCVAIGETGIDGLRGVDVNLQQRWFEQHLKVAEALNKPIVVHAVRAHPLIQRTLAKYKGLVRGVIHGFSGSPELAQQYWKLGFHLGIGGTITYPRGSKTQQAVKALPLEAIVLETDAPDMPLQGRQGQPNHPVRVLDVAARVAELRQEPLNVIAHQTTANSQRLFDLVSQ</sequence>
<dbReference type="PROSITE" id="PS01091">
    <property type="entry name" value="TATD_3"/>
    <property type="match status" value="1"/>
</dbReference>
<reference evidence="6" key="1">
    <citation type="journal article" date="2019" name="Int. J. Syst. Evol. Microbiol.">
        <title>The Global Catalogue of Microorganisms (GCM) 10K type strain sequencing project: providing services to taxonomists for standard genome sequencing and annotation.</title>
        <authorList>
            <consortium name="The Broad Institute Genomics Platform"/>
            <consortium name="The Broad Institute Genome Sequencing Center for Infectious Disease"/>
            <person name="Wu L."/>
            <person name="Ma J."/>
        </authorList>
    </citation>
    <scope>NUCLEOTIDE SEQUENCE [LARGE SCALE GENOMIC DNA]</scope>
    <source>
        <strain evidence="6">JCM 19134</strain>
    </source>
</reference>
<dbReference type="Gene3D" id="3.20.20.140">
    <property type="entry name" value="Metal-dependent hydrolases"/>
    <property type="match status" value="1"/>
</dbReference>
<keyword evidence="3 5" id="KW-0378">Hydrolase</keyword>
<dbReference type="GO" id="GO:0016788">
    <property type="term" value="F:hydrolase activity, acting on ester bonds"/>
    <property type="evidence" value="ECO:0007669"/>
    <property type="project" value="InterPro"/>
</dbReference>
<dbReference type="Pfam" id="PF01026">
    <property type="entry name" value="TatD_DNase"/>
    <property type="match status" value="1"/>
</dbReference>
<dbReference type="GO" id="GO:0005829">
    <property type="term" value="C:cytosol"/>
    <property type="evidence" value="ECO:0007669"/>
    <property type="project" value="TreeGrafter"/>
</dbReference>
<dbReference type="PROSITE" id="PS01137">
    <property type="entry name" value="TATD_1"/>
    <property type="match status" value="1"/>
</dbReference>
<evidence type="ECO:0000256" key="2">
    <source>
        <dbReference type="ARBA" id="ARBA00022723"/>
    </source>
</evidence>